<protein>
    <submittedName>
        <fullName evidence="2">Uncharacterized protein</fullName>
    </submittedName>
</protein>
<keyword evidence="3" id="KW-1185">Reference proteome</keyword>
<dbReference type="AlphaFoldDB" id="A0A8T3B0C6"/>
<organism evidence="2 3">
    <name type="scientific">Dendrobium nobile</name>
    <name type="common">Orchid</name>
    <dbReference type="NCBI Taxonomy" id="94219"/>
    <lineage>
        <taxon>Eukaryota</taxon>
        <taxon>Viridiplantae</taxon>
        <taxon>Streptophyta</taxon>
        <taxon>Embryophyta</taxon>
        <taxon>Tracheophyta</taxon>
        <taxon>Spermatophyta</taxon>
        <taxon>Magnoliopsida</taxon>
        <taxon>Liliopsida</taxon>
        <taxon>Asparagales</taxon>
        <taxon>Orchidaceae</taxon>
        <taxon>Epidendroideae</taxon>
        <taxon>Malaxideae</taxon>
        <taxon>Dendrobiinae</taxon>
        <taxon>Dendrobium</taxon>
    </lineage>
</organism>
<sequence>MLTGVKVFRMLRLKRLDSSPPPIEANRKSYNPLYYAFHTRERSRASSEPTVSAVPDLTSACLRPTLLPQAAFHARISAPDHDNRPPPSYPTSDLA</sequence>
<dbReference type="Proteomes" id="UP000829196">
    <property type="component" value="Unassembled WGS sequence"/>
</dbReference>
<dbReference type="EMBL" id="JAGYWB010000012">
    <property type="protein sequence ID" value="KAI0502089.1"/>
    <property type="molecule type" value="Genomic_DNA"/>
</dbReference>
<evidence type="ECO:0000313" key="2">
    <source>
        <dbReference type="EMBL" id="KAI0502089.1"/>
    </source>
</evidence>
<name>A0A8T3B0C6_DENNO</name>
<proteinExistence type="predicted"/>
<gene>
    <name evidence="2" type="ORF">KFK09_017035</name>
</gene>
<evidence type="ECO:0000256" key="1">
    <source>
        <dbReference type="SAM" id="MobiDB-lite"/>
    </source>
</evidence>
<reference evidence="2" key="1">
    <citation type="journal article" date="2022" name="Front. Genet.">
        <title>Chromosome-Scale Assembly of the Dendrobium nobile Genome Provides Insights Into the Molecular Mechanism of the Biosynthesis of the Medicinal Active Ingredient of Dendrobium.</title>
        <authorList>
            <person name="Xu Q."/>
            <person name="Niu S.-C."/>
            <person name="Li K.-L."/>
            <person name="Zheng P.-J."/>
            <person name="Zhang X.-J."/>
            <person name="Jia Y."/>
            <person name="Liu Y."/>
            <person name="Niu Y.-X."/>
            <person name="Yu L.-H."/>
            <person name="Chen D.-F."/>
            <person name="Zhang G.-Q."/>
        </authorList>
    </citation>
    <scope>NUCLEOTIDE SEQUENCE</scope>
    <source>
        <tissue evidence="2">Leaf</tissue>
    </source>
</reference>
<evidence type="ECO:0000313" key="3">
    <source>
        <dbReference type="Proteomes" id="UP000829196"/>
    </source>
</evidence>
<comment type="caution">
    <text evidence="2">The sequence shown here is derived from an EMBL/GenBank/DDBJ whole genome shotgun (WGS) entry which is preliminary data.</text>
</comment>
<accession>A0A8T3B0C6</accession>
<feature type="region of interest" description="Disordered" evidence="1">
    <location>
        <begin position="73"/>
        <end position="95"/>
    </location>
</feature>